<sequence>MNFMDVLRGVQRCLLALLMVTTLVLSSGCRLCCDPDDGSFSAYGGSWERTRRDGGRVGSLFDPGGAKIADLSPRDDVVAPDERSRILRGRSDAADAKADAAEDKPDEMDADEAAAQREQELQERLQKLRDEGMENINIIPGEPLPPSVY</sequence>
<gene>
    <name evidence="2" type="ORF">Pla52n_58590</name>
</gene>
<feature type="compositionally biased region" description="Basic and acidic residues" evidence="1">
    <location>
        <begin position="79"/>
        <end position="103"/>
    </location>
</feature>
<accession>A0A5C6A054</accession>
<comment type="caution">
    <text evidence="2">The sequence shown here is derived from an EMBL/GenBank/DDBJ whole genome shotgun (WGS) entry which is preliminary data.</text>
</comment>
<reference evidence="2 3" key="1">
    <citation type="submission" date="2019-02" db="EMBL/GenBank/DDBJ databases">
        <title>Deep-cultivation of Planctomycetes and their phenomic and genomic characterization uncovers novel biology.</title>
        <authorList>
            <person name="Wiegand S."/>
            <person name="Jogler M."/>
            <person name="Boedeker C."/>
            <person name="Pinto D."/>
            <person name="Vollmers J."/>
            <person name="Rivas-Marin E."/>
            <person name="Kohn T."/>
            <person name="Peeters S.H."/>
            <person name="Heuer A."/>
            <person name="Rast P."/>
            <person name="Oberbeckmann S."/>
            <person name="Bunk B."/>
            <person name="Jeske O."/>
            <person name="Meyerdierks A."/>
            <person name="Storesund J.E."/>
            <person name="Kallscheuer N."/>
            <person name="Luecker S."/>
            <person name="Lage O.M."/>
            <person name="Pohl T."/>
            <person name="Merkel B.J."/>
            <person name="Hornburger P."/>
            <person name="Mueller R.-W."/>
            <person name="Bruemmer F."/>
            <person name="Labrenz M."/>
            <person name="Spormann A.M."/>
            <person name="Op Den Camp H."/>
            <person name="Overmann J."/>
            <person name="Amann R."/>
            <person name="Jetten M.S.M."/>
            <person name="Mascher T."/>
            <person name="Medema M.H."/>
            <person name="Devos D.P."/>
            <person name="Kaster A.-K."/>
            <person name="Ovreas L."/>
            <person name="Rohde M."/>
            <person name="Galperin M.Y."/>
            <person name="Jogler C."/>
        </authorList>
    </citation>
    <scope>NUCLEOTIDE SEQUENCE [LARGE SCALE GENOMIC DNA]</scope>
    <source>
        <strain evidence="2 3">Pla52n</strain>
    </source>
</reference>
<evidence type="ECO:0000313" key="2">
    <source>
        <dbReference type="EMBL" id="TWT93202.1"/>
    </source>
</evidence>
<proteinExistence type="predicted"/>
<dbReference type="EMBL" id="SJPN01000009">
    <property type="protein sequence ID" value="TWT93202.1"/>
    <property type="molecule type" value="Genomic_DNA"/>
</dbReference>
<dbReference type="Proteomes" id="UP000320176">
    <property type="component" value="Unassembled WGS sequence"/>
</dbReference>
<organism evidence="2 3">
    <name type="scientific">Stieleria varia</name>
    <dbReference type="NCBI Taxonomy" id="2528005"/>
    <lineage>
        <taxon>Bacteria</taxon>
        <taxon>Pseudomonadati</taxon>
        <taxon>Planctomycetota</taxon>
        <taxon>Planctomycetia</taxon>
        <taxon>Pirellulales</taxon>
        <taxon>Pirellulaceae</taxon>
        <taxon>Stieleria</taxon>
    </lineage>
</organism>
<feature type="region of interest" description="Disordered" evidence="1">
    <location>
        <begin position="79"/>
        <end position="119"/>
    </location>
</feature>
<evidence type="ECO:0000256" key="1">
    <source>
        <dbReference type="SAM" id="MobiDB-lite"/>
    </source>
</evidence>
<dbReference type="AlphaFoldDB" id="A0A5C6A054"/>
<name>A0A5C6A054_9BACT</name>
<keyword evidence="3" id="KW-1185">Reference proteome</keyword>
<protein>
    <submittedName>
        <fullName evidence="2">Uncharacterized protein</fullName>
    </submittedName>
</protein>
<evidence type="ECO:0000313" key="3">
    <source>
        <dbReference type="Proteomes" id="UP000320176"/>
    </source>
</evidence>